<name>A0A644Y9V8_9ZZZZ</name>
<evidence type="ECO:0000313" key="2">
    <source>
        <dbReference type="EMBL" id="MPM24967.1"/>
    </source>
</evidence>
<dbReference type="EMBL" id="VSSQ01004383">
    <property type="protein sequence ID" value="MPM24967.1"/>
    <property type="molecule type" value="Genomic_DNA"/>
</dbReference>
<proteinExistence type="predicted"/>
<sequence>MAQADIRQSAPCAFVQNCVVWGVNSFMMRNMKKILLLFMGLLPFFLGLSMNALLMRNMNLVLPYPLLGIAWLLLWGLLGCFTAGCAGSVKESSFLAHIIPLVVLLLLLYQELILGQYWFNLGGLATQLYYLPLLNIAFTLTAWAHRVWPAYIASFALMYAVFYWGGCIGKRRRDGGKVSRGVDDAVS</sequence>
<gene>
    <name evidence="2" type="ORF">SDC9_71456</name>
</gene>
<feature type="transmembrane region" description="Helical" evidence="1">
    <location>
        <begin position="34"/>
        <end position="54"/>
    </location>
</feature>
<accession>A0A644Y9V8</accession>
<evidence type="ECO:0000256" key="1">
    <source>
        <dbReference type="SAM" id="Phobius"/>
    </source>
</evidence>
<protein>
    <submittedName>
        <fullName evidence="2">Uncharacterized protein</fullName>
    </submittedName>
</protein>
<feature type="transmembrane region" description="Helical" evidence="1">
    <location>
        <begin position="66"/>
        <end position="86"/>
    </location>
</feature>
<reference evidence="2" key="1">
    <citation type="submission" date="2019-08" db="EMBL/GenBank/DDBJ databases">
        <authorList>
            <person name="Kucharzyk K."/>
            <person name="Murdoch R.W."/>
            <person name="Higgins S."/>
            <person name="Loffler F."/>
        </authorList>
    </citation>
    <scope>NUCLEOTIDE SEQUENCE</scope>
</reference>
<feature type="transmembrane region" description="Helical" evidence="1">
    <location>
        <begin position="148"/>
        <end position="167"/>
    </location>
</feature>
<keyword evidence="1" id="KW-1133">Transmembrane helix</keyword>
<keyword evidence="1" id="KW-0472">Membrane</keyword>
<comment type="caution">
    <text evidence="2">The sequence shown here is derived from an EMBL/GenBank/DDBJ whole genome shotgun (WGS) entry which is preliminary data.</text>
</comment>
<organism evidence="2">
    <name type="scientific">bioreactor metagenome</name>
    <dbReference type="NCBI Taxonomy" id="1076179"/>
    <lineage>
        <taxon>unclassified sequences</taxon>
        <taxon>metagenomes</taxon>
        <taxon>ecological metagenomes</taxon>
    </lineage>
</organism>
<keyword evidence="1" id="KW-0812">Transmembrane</keyword>
<dbReference type="AlphaFoldDB" id="A0A644Y9V8"/>
<feature type="transmembrane region" description="Helical" evidence="1">
    <location>
        <begin position="98"/>
        <end position="119"/>
    </location>
</feature>